<evidence type="ECO:0000313" key="2">
    <source>
        <dbReference type="Proteomes" id="UP000037035"/>
    </source>
</evidence>
<reference evidence="1 2" key="1">
    <citation type="submission" date="2015-08" db="EMBL/GenBank/DDBJ databases">
        <title>Next Generation Sequencing and Analysis of the Genome of Puccinia sorghi L Schw, the Causal Agent of Maize Common Rust.</title>
        <authorList>
            <person name="Rochi L."/>
            <person name="Burguener G."/>
            <person name="Darino M."/>
            <person name="Turjanski A."/>
            <person name="Kreff E."/>
            <person name="Dieguez M.J."/>
            <person name="Sacco F."/>
        </authorList>
    </citation>
    <scope>NUCLEOTIDE SEQUENCE [LARGE SCALE GENOMIC DNA]</scope>
    <source>
        <strain evidence="1 2">RO10H11247</strain>
    </source>
</reference>
<comment type="caution">
    <text evidence="1">The sequence shown here is derived from an EMBL/GenBank/DDBJ whole genome shotgun (WGS) entry which is preliminary data.</text>
</comment>
<keyword evidence="2" id="KW-1185">Reference proteome</keyword>
<dbReference type="VEuPathDB" id="FungiDB:VP01_582g3"/>
<dbReference type="PANTHER" id="PTHR47501">
    <property type="entry name" value="TRANSPOSASE-RELATED"/>
    <property type="match status" value="1"/>
</dbReference>
<protein>
    <submittedName>
        <fullName evidence="1">Uncharacterized protein</fullName>
    </submittedName>
</protein>
<dbReference type="PANTHER" id="PTHR47501:SF5">
    <property type="entry name" value="HAT C-TERMINAL DIMERISATION DOMAIN-CONTAINING PROTEIN"/>
    <property type="match status" value="1"/>
</dbReference>
<organism evidence="1 2">
    <name type="scientific">Puccinia sorghi</name>
    <dbReference type="NCBI Taxonomy" id="27349"/>
    <lineage>
        <taxon>Eukaryota</taxon>
        <taxon>Fungi</taxon>
        <taxon>Dikarya</taxon>
        <taxon>Basidiomycota</taxon>
        <taxon>Pucciniomycotina</taxon>
        <taxon>Pucciniomycetes</taxon>
        <taxon>Pucciniales</taxon>
        <taxon>Pucciniaceae</taxon>
        <taxon>Puccinia</taxon>
    </lineage>
</organism>
<evidence type="ECO:0000313" key="1">
    <source>
        <dbReference type="EMBL" id="KNZ48209.1"/>
    </source>
</evidence>
<gene>
    <name evidence="1" type="ORF">VP01_582g3</name>
</gene>
<name>A0A0L6UI21_9BASI</name>
<accession>A0A0L6UI21</accession>
<dbReference type="AlphaFoldDB" id="A0A0L6UI21"/>
<proteinExistence type="predicted"/>
<sequence>MATYQTPWIRSYTPPLATIKMFDNKTLKGYYLCGFYIKQSHGPVLKTHIFEQPFTTVNLDQICSNRNGLQHLGVNFILLCDVWTTKGNCFGLIGASVSFIYNDWKDIVQHLSLNFFAWHHKQFVAEPSQCICKAWPSKKDKKMHQKLHTPKGSELSWDCNTMHIKCFCHKMGLVENAALKKLSLEAPPPPNSRRLFLDLLPNQIT</sequence>
<dbReference type="Proteomes" id="UP000037035">
    <property type="component" value="Unassembled WGS sequence"/>
</dbReference>
<dbReference type="EMBL" id="LAVV01011085">
    <property type="protein sequence ID" value="KNZ48209.1"/>
    <property type="molecule type" value="Genomic_DNA"/>
</dbReference>